<dbReference type="UniPathway" id="UPA00031">
    <property type="reaction ID" value="UER00012"/>
</dbReference>
<dbReference type="Gene3D" id="3.40.640.10">
    <property type="entry name" value="Type I PLP-dependent aspartate aminotransferase-like (Major domain)"/>
    <property type="match status" value="1"/>
</dbReference>
<dbReference type="InterPro" id="IPR015421">
    <property type="entry name" value="PyrdxlP-dep_Trfase_major"/>
</dbReference>
<comment type="pathway">
    <text evidence="2 9">Amino-acid biosynthesis; L-histidine biosynthesis; L-histidine from 5-phospho-alpha-D-ribose 1-diphosphate: step 7/9.</text>
</comment>
<organism evidence="11 12">
    <name type="scientific">Parasutterella muris</name>
    <dbReference type="NCBI Taxonomy" id="2565572"/>
    <lineage>
        <taxon>Bacteria</taxon>
        <taxon>Pseudomonadati</taxon>
        <taxon>Pseudomonadota</taxon>
        <taxon>Betaproteobacteria</taxon>
        <taxon>Burkholderiales</taxon>
        <taxon>Sutterellaceae</taxon>
        <taxon>Parasutterella</taxon>
    </lineage>
</organism>
<reference evidence="11 12" key="1">
    <citation type="submission" date="2019-12" db="EMBL/GenBank/DDBJ databases">
        <title>Microbes associate with the intestines of laboratory mice.</title>
        <authorList>
            <person name="Navarre W."/>
            <person name="Wong E."/>
        </authorList>
    </citation>
    <scope>NUCLEOTIDE SEQUENCE [LARGE SCALE GENOMIC DNA]</scope>
    <source>
        <strain evidence="11 12">NM82_D38</strain>
    </source>
</reference>
<name>A0A6L6YH63_9BURK</name>
<dbReference type="PROSITE" id="PS00599">
    <property type="entry name" value="AA_TRANSFER_CLASS_2"/>
    <property type="match status" value="1"/>
</dbReference>
<comment type="similarity">
    <text evidence="3 9">Belongs to the class-II pyridoxal-phosphate-dependent aminotransferase family. Histidinol-phosphate aminotransferase subfamily.</text>
</comment>
<evidence type="ECO:0000256" key="3">
    <source>
        <dbReference type="ARBA" id="ARBA00007970"/>
    </source>
</evidence>
<evidence type="ECO:0000313" key="12">
    <source>
        <dbReference type="Proteomes" id="UP000472580"/>
    </source>
</evidence>
<dbReference type="CDD" id="cd00609">
    <property type="entry name" value="AAT_like"/>
    <property type="match status" value="1"/>
</dbReference>
<dbReference type="PANTHER" id="PTHR43643">
    <property type="entry name" value="HISTIDINOL-PHOSPHATE AMINOTRANSFERASE 2"/>
    <property type="match status" value="1"/>
</dbReference>
<comment type="subunit">
    <text evidence="4 9">Homodimer.</text>
</comment>
<feature type="modified residue" description="N6-(pyridoxal phosphate)lysine" evidence="9">
    <location>
        <position position="231"/>
    </location>
</feature>
<keyword evidence="6 9" id="KW-0808">Transferase</keyword>
<evidence type="ECO:0000313" key="11">
    <source>
        <dbReference type="EMBL" id="MVX56018.1"/>
    </source>
</evidence>
<dbReference type="GO" id="GO:0030170">
    <property type="term" value="F:pyridoxal phosphate binding"/>
    <property type="evidence" value="ECO:0007669"/>
    <property type="project" value="InterPro"/>
</dbReference>
<comment type="cofactor">
    <cofactor evidence="1 9">
        <name>pyridoxal 5'-phosphate</name>
        <dbReference type="ChEBI" id="CHEBI:597326"/>
    </cofactor>
</comment>
<dbReference type="Gene3D" id="3.90.1150.10">
    <property type="entry name" value="Aspartate Aminotransferase, domain 1"/>
    <property type="match status" value="1"/>
</dbReference>
<comment type="caution">
    <text evidence="11">The sequence shown here is derived from an EMBL/GenBank/DDBJ whole genome shotgun (WGS) entry which is preliminary data.</text>
</comment>
<evidence type="ECO:0000256" key="4">
    <source>
        <dbReference type="ARBA" id="ARBA00011738"/>
    </source>
</evidence>
<feature type="domain" description="Aminotransferase class I/classII large" evidence="10">
    <location>
        <begin position="38"/>
        <end position="364"/>
    </location>
</feature>
<dbReference type="OrthoDB" id="9813612at2"/>
<keyword evidence="9" id="KW-0028">Amino-acid biosynthesis</keyword>
<dbReference type="NCBIfam" id="TIGR01141">
    <property type="entry name" value="hisC"/>
    <property type="match status" value="1"/>
</dbReference>
<evidence type="ECO:0000259" key="10">
    <source>
        <dbReference type="Pfam" id="PF00155"/>
    </source>
</evidence>
<keyword evidence="5 9" id="KW-0032">Aminotransferase</keyword>
<dbReference type="InterPro" id="IPR004839">
    <property type="entry name" value="Aminotransferase_I/II_large"/>
</dbReference>
<dbReference type="InterPro" id="IPR015424">
    <property type="entry name" value="PyrdxlP-dep_Trfase"/>
</dbReference>
<dbReference type="GO" id="GO:0004400">
    <property type="term" value="F:histidinol-phosphate transaminase activity"/>
    <property type="evidence" value="ECO:0007669"/>
    <property type="project" value="UniProtKB-UniRule"/>
</dbReference>
<dbReference type="Proteomes" id="UP000472580">
    <property type="component" value="Unassembled WGS sequence"/>
</dbReference>
<proteinExistence type="inferred from homology"/>
<sequence>MSEEQTIQTPLWVQELDKYKASKPIEDVAADLGLKPEDIIMLVANENPNGMSDKVKEAVSKAVFSLNRYPDADSYHLQKAIAEKYGVPQDWVVIGSGSSELLGLAAQTVLSVGTTAIYPQYSFSLYPMVARLCGAETIEVPATDDYNADLQAMLDAIDSRTRLIFLTNPNNPTGTYLAEDDILQFLDQVPPNVMVLFDEAYVEFLEPALQCDSVEMVRRHPNVMIARTFSKAYGLAGARVGYGIAQPELLSLLNRVRHPFNVNDLSQIAALAALKDQDFVKKTLEVNKEGIKFLTEAFDQLELPYMGLHANFITVRIGSHADEIVDYLLKKGIIVRRMRSYDLPEWVRVTVGTPEQNERFLEVLKEGLNKFGE</sequence>
<keyword evidence="12" id="KW-1185">Reference proteome</keyword>
<dbReference type="InterPro" id="IPR050106">
    <property type="entry name" value="HistidinolP_aminotransfase"/>
</dbReference>
<dbReference type="HAMAP" id="MF_01023">
    <property type="entry name" value="HisC_aminotrans_2"/>
    <property type="match status" value="1"/>
</dbReference>
<dbReference type="PANTHER" id="PTHR43643:SF3">
    <property type="entry name" value="HISTIDINOL-PHOSPHATE AMINOTRANSFERASE"/>
    <property type="match status" value="1"/>
</dbReference>
<evidence type="ECO:0000256" key="5">
    <source>
        <dbReference type="ARBA" id="ARBA00022576"/>
    </source>
</evidence>
<evidence type="ECO:0000256" key="1">
    <source>
        <dbReference type="ARBA" id="ARBA00001933"/>
    </source>
</evidence>
<gene>
    <name evidence="9" type="primary">hisC</name>
    <name evidence="11" type="ORF">E5987_02190</name>
</gene>
<dbReference type="SUPFAM" id="SSF53383">
    <property type="entry name" value="PLP-dependent transferases"/>
    <property type="match status" value="1"/>
</dbReference>
<dbReference type="EC" id="2.6.1.9" evidence="9"/>
<evidence type="ECO:0000256" key="2">
    <source>
        <dbReference type="ARBA" id="ARBA00005011"/>
    </source>
</evidence>
<dbReference type="GO" id="GO:0000105">
    <property type="term" value="P:L-histidine biosynthetic process"/>
    <property type="evidence" value="ECO:0007669"/>
    <property type="project" value="UniProtKB-UniRule"/>
</dbReference>
<protein>
    <recommendedName>
        <fullName evidence="9">Histidinol-phosphate aminotransferase</fullName>
        <ecNumber evidence="9">2.6.1.9</ecNumber>
    </recommendedName>
    <alternativeName>
        <fullName evidence="9">Imidazole acetol-phosphate transaminase</fullName>
    </alternativeName>
</protein>
<accession>A0A6L6YH63</accession>
<dbReference type="InterPro" id="IPR001917">
    <property type="entry name" value="Aminotrans_II_pyridoxalP_BS"/>
</dbReference>
<dbReference type="Pfam" id="PF00155">
    <property type="entry name" value="Aminotran_1_2"/>
    <property type="match status" value="1"/>
</dbReference>
<evidence type="ECO:0000256" key="8">
    <source>
        <dbReference type="ARBA" id="ARBA00047481"/>
    </source>
</evidence>
<comment type="catalytic activity">
    <reaction evidence="8 9">
        <text>L-histidinol phosphate + 2-oxoglutarate = 3-(imidazol-4-yl)-2-oxopropyl phosphate + L-glutamate</text>
        <dbReference type="Rhea" id="RHEA:23744"/>
        <dbReference type="ChEBI" id="CHEBI:16810"/>
        <dbReference type="ChEBI" id="CHEBI:29985"/>
        <dbReference type="ChEBI" id="CHEBI:57766"/>
        <dbReference type="ChEBI" id="CHEBI:57980"/>
        <dbReference type="EC" id="2.6.1.9"/>
    </reaction>
</comment>
<keyword evidence="9" id="KW-0368">Histidine biosynthesis</keyword>
<dbReference type="EMBL" id="WSRP01000004">
    <property type="protein sequence ID" value="MVX56018.1"/>
    <property type="molecule type" value="Genomic_DNA"/>
</dbReference>
<dbReference type="InterPro" id="IPR015422">
    <property type="entry name" value="PyrdxlP-dep_Trfase_small"/>
</dbReference>
<evidence type="ECO:0000256" key="7">
    <source>
        <dbReference type="ARBA" id="ARBA00022898"/>
    </source>
</evidence>
<keyword evidence="7 9" id="KW-0663">Pyridoxal phosphate</keyword>
<evidence type="ECO:0000256" key="6">
    <source>
        <dbReference type="ARBA" id="ARBA00022679"/>
    </source>
</evidence>
<evidence type="ECO:0000256" key="9">
    <source>
        <dbReference type="HAMAP-Rule" id="MF_01023"/>
    </source>
</evidence>
<dbReference type="RefSeq" id="WP_160334452.1">
    <property type="nucleotide sequence ID" value="NZ_CALPCR010000005.1"/>
</dbReference>
<dbReference type="AlphaFoldDB" id="A0A6L6YH63"/>
<dbReference type="InterPro" id="IPR005861">
    <property type="entry name" value="HisP_aminotrans"/>
</dbReference>